<evidence type="ECO:0000256" key="1">
    <source>
        <dbReference type="ARBA" id="ARBA00004651"/>
    </source>
</evidence>
<keyword evidence="5 7" id="KW-1133">Transmembrane helix</keyword>
<feature type="transmembrane region" description="Helical" evidence="7">
    <location>
        <begin position="7"/>
        <end position="27"/>
    </location>
</feature>
<evidence type="ECO:0000256" key="4">
    <source>
        <dbReference type="ARBA" id="ARBA00022692"/>
    </source>
</evidence>
<evidence type="ECO:0000256" key="2">
    <source>
        <dbReference type="ARBA" id="ARBA00022448"/>
    </source>
</evidence>
<evidence type="ECO:0000256" key="6">
    <source>
        <dbReference type="ARBA" id="ARBA00023136"/>
    </source>
</evidence>
<keyword evidence="7" id="KW-0997">Cell inner membrane</keyword>
<keyword evidence="6 7" id="KW-0472">Membrane</keyword>
<dbReference type="InterPro" id="IPR055348">
    <property type="entry name" value="DctQ"/>
</dbReference>
<evidence type="ECO:0000256" key="5">
    <source>
        <dbReference type="ARBA" id="ARBA00022989"/>
    </source>
</evidence>
<evidence type="ECO:0000313" key="10">
    <source>
        <dbReference type="Proteomes" id="UP000181897"/>
    </source>
</evidence>
<keyword evidence="2 7" id="KW-0813">Transport</keyword>
<feature type="transmembrane region" description="Helical" evidence="7">
    <location>
        <begin position="39"/>
        <end position="63"/>
    </location>
</feature>
<gene>
    <name evidence="9" type="ORF">BOO69_20120</name>
</gene>
<organism evidence="9 10">
    <name type="scientific">Sulfitobacter alexandrii</name>
    <dbReference type="NCBI Taxonomy" id="1917485"/>
    <lineage>
        <taxon>Bacteria</taxon>
        <taxon>Pseudomonadati</taxon>
        <taxon>Pseudomonadota</taxon>
        <taxon>Alphaproteobacteria</taxon>
        <taxon>Rhodobacterales</taxon>
        <taxon>Roseobacteraceae</taxon>
        <taxon>Sulfitobacter</taxon>
    </lineage>
</organism>
<reference evidence="9 10" key="1">
    <citation type="submission" date="2016-11" db="EMBL/GenBank/DDBJ databases">
        <title>Complete genome sequence of Sulfitobacter sp. AM1-D1, a toxic bacteria associated with marine dinoflagellate Alexandrium minutum in East China Sea.</title>
        <authorList>
            <person name="Yang Q."/>
            <person name="Zhang X."/>
            <person name="Tian X."/>
        </authorList>
    </citation>
    <scope>NUCLEOTIDE SEQUENCE [LARGE SCALE GENOMIC DNA]</scope>
    <source>
        <strain evidence="9 10">AM1-D1</strain>
        <plasmid evidence="9 10">unnamed4</plasmid>
    </source>
</reference>
<comment type="similarity">
    <text evidence="7">Belongs to the TRAP transporter small permease family.</text>
</comment>
<evidence type="ECO:0000313" key="9">
    <source>
        <dbReference type="EMBL" id="APE45879.1"/>
    </source>
</evidence>
<keyword evidence="3" id="KW-1003">Cell membrane</keyword>
<protein>
    <recommendedName>
        <fullName evidence="7">TRAP transporter small permease protein</fullName>
    </recommendedName>
</protein>
<dbReference type="AlphaFoldDB" id="A0A1J0WNI6"/>
<comment type="subunit">
    <text evidence="7">The complex comprises the extracytoplasmic solute receptor protein and the two transmembrane proteins.</text>
</comment>
<dbReference type="GO" id="GO:0005886">
    <property type="term" value="C:plasma membrane"/>
    <property type="evidence" value="ECO:0007669"/>
    <property type="project" value="UniProtKB-SubCell"/>
</dbReference>
<keyword evidence="9" id="KW-0614">Plasmid</keyword>
<comment type="function">
    <text evidence="7">Part of the tripartite ATP-independent periplasmic (TRAP) transport system.</text>
</comment>
<feature type="domain" description="Tripartite ATP-independent periplasmic transporters DctQ component" evidence="8">
    <location>
        <begin position="24"/>
        <end position="150"/>
    </location>
</feature>
<accession>A0A1J0WNI6</accession>
<dbReference type="Proteomes" id="UP000181897">
    <property type="component" value="Plasmid unnamed4"/>
</dbReference>
<feature type="transmembrane region" description="Helical" evidence="7">
    <location>
        <begin position="121"/>
        <end position="139"/>
    </location>
</feature>
<comment type="subcellular location">
    <subcellularLocation>
        <location evidence="7">Cell inner membrane</location>
        <topology evidence="7">Multi-pass membrane protein</topology>
    </subcellularLocation>
    <subcellularLocation>
        <location evidence="1">Cell membrane</location>
        <topology evidence="1">Multi-pass membrane protein</topology>
    </subcellularLocation>
</comment>
<dbReference type="GO" id="GO:0022857">
    <property type="term" value="F:transmembrane transporter activity"/>
    <property type="evidence" value="ECO:0007669"/>
    <property type="project" value="UniProtKB-UniRule"/>
</dbReference>
<dbReference type="KEGG" id="suam:BOO69_20120"/>
<geneLocation type="plasmid" evidence="9 10">
    <name>unnamed4</name>
</geneLocation>
<keyword evidence="4 7" id="KW-0812">Transmembrane</keyword>
<dbReference type="Pfam" id="PF04290">
    <property type="entry name" value="DctQ"/>
    <property type="match status" value="1"/>
</dbReference>
<keyword evidence="10" id="KW-1185">Reference proteome</keyword>
<dbReference type="EMBL" id="CP018080">
    <property type="protein sequence ID" value="APE45879.1"/>
    <property type="molecule type" value="Genomic_DNA"/>
</dbReference>
<feature type="transmembrane region" description="Helical" evidence="7">
    <location>
        <begin position="90"/>
        <end position="109"/>
    </location>
</feature>
<evidence type="ECO:0000256" key="7">
    <source>
        <dbReference type="RuleBase" id="RU369079"/>
    </source>
</evidence>
<evidence type="ECO:0000256" key="3">
    <source>
        <dbReference type="ARBA" id="ARBA00022475"/>
    </source>
</evidence>
<proteinExistence type="inferred from homology"/>
<sequence>MKRTIDILTTIEGAIATLAYSCVAILLMGDVIGRELFGISVLGIKTVAVYVAIVAGFLGLVLATHHNAHLRPEIFDHLITGRRGAMFDRIGDLLSGLFFLFLAGYAIYFVGQTRAAGDRAAVLYFLLWPIQLIIPYAFLSSALRHFAFCVSPILKSKSQDR</sequence>
<evidence type="ECO:0000259" key="8">
    <source>
        <dbReference type="Pfam" id="PF04290"/>
    </source>
</evidence>
<name>A0A1J0WNI6_9RHOB</name>